<name>A0AAD5CD93_AMBAR</name>
<gene>
    <name evidence="1" type="ORF">M8C21_024266</name>
</gene>
<organism evidence="1 2">
    <name type="scientific">Ambrosia artemisiifolia</name>
    <name type="common">Common ragweed</name>
    <dbReference type="NCBI Taxonomy" id="4212"/>
    <lineage>
        <taxon>Eukaryota</taxon>
        <taxon>Viridiplantae</taxon>
        <taxon>Streptophyta</taxon>
        <taxon>Embryophyta</taxon>
        <taxon>Tracheophyta</taxon>
        <taxon>Spermatophyta</taxon>
        <taxon>Magnoliopsida</taxon>
        <taxon>eudicotyledons</taxon>
        <taxon>Gunneridae</taxon>
        <taxon>Pentapetalae</taxon>
        <taxon>asterids</taxon>
        <taxon>campanulids</taxon>
        <taxon>Asterales</taxon>
        <taxon>Asteraceae</taxon>
        <taxon>Asteroideae</taxon>
        <taxon>Heliantheae alliance</taxon>
        <taxon>Heliantheae</taxon>
        <taxon>Ambrosia</taxon>
    </lineage>
</organism>
<keyword evidence="2" id="KW-1185">Reference proteome</keyword>
<proteinExistence type="predicted"/>
<feature type="non-terminal residue" evidence="1">
    <location>
        <position position="1"/>
    </location>
</feature>
<evidence type="ECO:0000313" key="1">
    <source>
        <dbReference type="EMBL" id="KAI7739802.1"/>
    </source>
</evidence>
<dbReference type="Proteomes" id="UP001206925">
    <property type="component" value="Unassembled WGS sequence"/>
</dbReference>
<protein>
    <submittedName>
        <fullName evidence="1">Uncharacterized protein</fullName>
    </submittedName>
</protein>
<dbReference type="AlphaFoldDB" id="A0AAD5CD93"/>
<comment type="caution">
    <text evidence="1">The sequence shown here is derived from an EMBL/GenBank/DDBJ whole genome shotgun (WGS) entry which is preliminary data.</text>
</comment>
<accession>A0AAD5CD93</accession>
<evidence type="ECO:0000313" key="2">
    <source>
        <dbReference type="Proteomes" id="UP001206925"/>
    </source>
</evidence>
<reference evidence="1" key="1">
    <citation type="submission" date="2022-06" db="EMBL/GenBank/DDBJ databases">
        <title>Uncovering the hologenomic basis of an extraordinary plant invasion.</title>
        <authorList>
            <person name="Bieker V.C."/>
            <person name="Martin M.D."/>
            <person name="Gilbert T."/>
            <person name="Hodgins K."/>
            <person name="Battlay P."/>
            <person name="Petersen B."/>
            <person name="Wilson J."/>
        </authorList>
    </citation>
    <scope>NUCLEOTIDE SEQUENCE</scope>
    <source>
        <strain evidence="1">AA19_3_7</strain>
        <tissue evidence="1">Leaf</tissue>
    </source>
</reference>
<dbReference type="EMBL" id="JAMZMK010008565">
    <property type="protein sequence ID" value="KAI7739802.1"/>
    <property type="molecule type" value="Genomic_DNA"/>
</dbReference>
<sequence length="70" mass="8042">LLNSHVVHFSYLLCRFNSQGTRSNRHAARSFLILKRRHDAGGLATEENRHMFEFLISAKIALGENGFQAW</sequence>